<sequence>MSTVNKFGQITGREVPVWSVRETPESIDLNGVWCQVRPLRPDDAQTLFHEWQSIDDDRDWTYLKDSKPTTYIQCINYFKKLSESHQCLYLAVIDKRDNLVKGIFSVNYTDTENGVFELAEVNWTPLMKRTQMSTESIYLILNLFFNRLEFRRCEWRTNIYNEDAIKSAQRLGFIHEGILRDKKITKGYSESISIFSIISADWPVINKAMMIWLRKENFDDRGRQIRKLKEFF</sequence>
<dbReference type="InterPro" id="IPR051908">
    <property type="entry name" value="Ribosomal_N-acetyltransferase"/>
</dbReference>
<name>A0A8H9YTE9_9PSED</name>
<feature type="domain" description="N-acetyltransferase" evidence="1">
    <location>
        <begin position="36"/>
        <end position="173"/>
    </location>
</feature>
<organism evidence="2">
    <name type="scientific">Pseudomonas tritici</name>
    <dbReference type="NCBI Taxonomy" id="2745518"/>
    <lineage>
        <taxon>Bacteria</taxon>
        <taxon>Pseudomonadati</taxon>
        <taxon>Pseudomonadota</taxon>
        <taxon>Gammaproteobacteria</taxon>
        <taxon>Pseudomonadales</taxon>
        <taxon>Pseudomonadaceae</taxon>
        <taxon>Pseudomonas</taxon>
    </lineage>
</organism>
<gene>
    <name evidence="2" type="ORF">HU722_22785</name>
</gene>
<reference evidence="2" key="1">
    <citation type="journal article" date="2020" name="Microorganisms">
        <title>Reliable Identification of Environmental Pseudomonas Isolates Using the rpoD Gene.</title>
        <authorList>
            <consortium name="The Broad Institute Genome Sequencing Platform"/>
            <person name="Girard L."/>
            <person name="Lood C."/>
            <person name="Rokni-Zadeh H."/>
            <person name="van Noort V."/>
            <person name="Lavigne R."/>
            <person name="De Mot R."/>
        </authorList>
    </citation>
    <scope>NUCLEOTIDE SEQUENCE [LARGE SCALE GENOMIC DNA]</scope>
    <source>
        <strain evidence="2">SWRI145</strain>
    </source>
</reference>
<dbReference type="InterPro" id="IPR016181">
    <property type="entry name" value="Acyl_CoA_acyltransferase"/>
</dbReference>
<dbReference type="InterPro" id="IPR000182">
    <property type="entry name" value="GNAT_dom"/>
</dbReference>
<dbReference type="Gene3D" id="3.40.630.30">
    <property type="match status" value="1"/>
</dbReference>
<dbReference type="Pfam" id="PF13302">
    <property type="entry name" value="Acetyltransf_3"/>
    <property type="match status" value="1"/>
</dbReference>
<dbReference type="GO" id="GO:1990189">
    <property type="term" value="F:protein N-terminal-serine acetyltransferase activity"/>
    <property type="evidence" value="ECO:0007669"/>
    <property type="project" value="TreeGrafter"/>
</dbReference>
<dbReference type="AlphaFoldDB" id="A0A8H9YTE9"/>
<evidence type="ECO:0000313" key="2">
    <source>
        <dbReference type="EMBL" id="MBC3294352.1"/>
    </source>
</evidence>
<dbReference type="PANTHER" id="PTHR43441">
    <property type="entry name" value="RIBOSOMAL-PROTEIN-SERINE ACETYLTRANSFERASE"/>
    <property type="match status" value="1"/>
</dbReference>
<dbReference type="EMBL" id="JABWQF010000014">
    <property type="protein sequence ID" value="MBC3294352.1"/>
    <property type="molecule type" value="Genomic_DNA"/>
</dbReference>
<evidence type="ECO:0000259" key="1">
    <source>
        <dbReference type="Pfam" id="PF13302"/>
    </source>
</evidence>
<dbReference type="SUPFAM" id="SSF55729">
    <property type="entry name" value="Acyl-CoA N-acyltransferases (Nat)"/>
    <property type="match status" value="1"/>
</dbReference>
<protein>
    <submittedName>
        <fullName evidence="2">GNAT family N-acetyltransferase</fullName>
    </submittedName>
</protein>
<comment type="caution">
    <text evidence="2">The sequence shown here is derived from an EMBL/GenBank/DDBJ whole genome shotgun (WGS) entry which is preliminary data.</text>
</comment>
<accession>A0A8H9YTE9</accession>
<dbReference type="PANTHER" id="PTHR43441:SF2">
    <property type="entry name" value="FAMILY ACETYLTRANSFERASE, PUTATIVE (AFU_ORTHOLOGUE AFUA_7G00850)-RELATED"/>
    <property type="match status" value="1"/>
</dbReference>
<proteinExistence type="predicted"/>
<dbReference type="GO" id="GO:0008999">
    <property type="term" value="F:protein-N-terminal-alanine acetyltransferase activity"/>
    <property type="evidence" value="ECO:0007669"/>
    <property type="project" value="TreeGrafter"/>
</dbReference>
<keyword evidence="2" id="KW-0808">Transferase</keyword>